<comment type="caution">
    <text evidence="2">The sequence shown here is derived from an EMBL/GenBank/DDBJ whole genome shotgun (WGS) entry which is preliminary data.</text>
</comment>
<gene>
    <name evidence="2" type="ORF">CHR90_00730</name>
</gene>
<keyword evidence="1" id="KW-1133">Transmembrane helix</keyword>
<sequence>MAVRLPRPPGGLLSPRGLLLRLGEVSASIRAAIFFAYWLFLAAMGILGGIGVIPSLLTALQALALLAGLVALQRWSEMMLPGSNGGRLALFSVTALTLVVGWFILFVPALLLIALLLWGLFALPLWLIR</sequence>
<feature type="transmembrane region" description="Helical" evidence="1">
    <location>
        <begin position="111"/>
        <end position="128"/>
    </location>
</feature>
<keyword evidence="3" id="KW-1185">Reference proteome</keyword>
<dbReference type="EMBL" id="NOXS01000016">
    <property type="protein sequence ID" value="OYQ22043.1"/>
    <property type="molecule type" value="Genomic_DNA"/>
</dbReference>
<keyword evidence="1" id="KW-0472">Membrane</keyword>
<accession>A0A255XYQ2</accession>
<dbReference type="AlphaFoldDB" id="A0A255XYQ2"/>
<evidence type="ECO:0000256" key="1">
    <source>
        <dbReference type="SAM" id="Phobius"/>
    </source>
</evidence>
<dbReference type="RefSeq" id="WP_094406717.1">
    <property type="nucleotide sequence ID" value="NZ_BMJZ01000001.1"/>
</dbReference>
<proteinExistence type="predicted"/>
<feature type="transmembrane region" description="Helical" evidence="1">
    <location>
        <begin position="31"/>
        <end position="53"/>
    </location>
</feature>
<organism evidence="2 3">
    <name type="scientific">Elstera cyanobacteriorum</name>
    <dbReference type="NCBI Taxonomy" id="2022747"/>
    <lineage>
        <taxon>Bacteria</taxon>
        <taxon>Pseudomonadati</taxon>
        <taxon>Pseudomonadota</taxon>
        <taxon>Alphaproteobacteria</taxon>
        <taxon>Rhodospirillales</taxon>
        <taxon>Rhodospirillaceae</taxon>
        <taxon>Elstera</taxon>
    </lineage>
</organism>
<protein>
    <submittedName>
        <fullName evidence="2">Uncharacterized protein</fullName>
    </submittedName>
</protein>
<feature type="transmembrane region" description="Helical" evidence="1">
    <location>
        <begin position="59"/>
        <end position="76"/>
    </location>
</feature>
<dbReference type="Proteomes" id="UP000216361">
    <property type="component" value="Unassembled WGS sequence"/>
</dbReference>
<feature type="transmembrane region" description="Helical" evidence="1">
    <location>
        <begin position="88"/>
        <end position="105"/>
    </location>
</feature>
<name>A0A255XYQ2_9PROT</name>
<evidence type="ECO:0000313" key="3">
    <source>
        <dbReference type="Proteomes" id="UP000216361"/>
    </source>
</evidence>
<keyword evidence="1" id="KW-0812">Transmembrane</keyword>
<reference evidence="2 3" key="1">
    <citation type="submission" date="2017-07" db="EMBL/GenBank/DDBJ databases">
        <title>Elstera cyanobacteriorum sp. nov., a novel bacterium isolated from cyanobacterial aggregates in a eutrophic lake.</title>
        <authorList>
            <person name="Cai H."/>
        </authorList>
    </citation>
    <scope>NUCLEOTIDE SEQUENCE [LARGE SCALE GENOMIC DNA]</scope>
    <source>
        <strain evidence="2 3">TH019</strain>
    </source>
</reference>
<evidence type="ECO:0000313" key="2">
    <source>
        <dbReference type="EMBL" id="OYQ22043.1"/>
    </source>
</evidence>